<sequence>RVTVGLADAEGRQLHAARVSLAPAVARRLRRSGEGAPVLDIPLPARLNVEGPRLSPDQMTGLRSGDLMLVPAESGCWRMRLAASGAAGTALGLFDPATRLFTHQTEDIRMTDEATSGFATPVPPRASPEIDLASPPDAPVAVMIDLGETAVPLKTLTGLTPGAVLPLPDLPTDMPVTLSSAGRAFARGRLVSLGDAYAVLIEAVGDAKERR</sequence>
<dbReference type="Proteomes" id="UP000249555">
    <property type="component" value="Unassembled WGS sequence"/>
</dbReference>
<dbReference type="Pfam" id="PF01052">
    <property type="entry name" value="FliMN_C"/>
    <property type="match status" value="1"/>
</dbReference>
<accession>A0A2W4YGS2</accession>
<evidence type="ECO:0000259" key="1">
    <source>
        <dbReference type="Pfam" id="PF01052"/>
    </source>
</evidence>
<feature type="domain" description="Flagellar motor switch protein FliN-like C-terminal" evidence="1">
    <location>
        <begin position="137"/>
        <end position="203"/>
    </location>
</feature>
<dbReference type="AlphaFoldDB" id="A0A2W4YGS2"/>
<dbReference type="SUPFAM" id="SSF101801">
    <property type="entry name" value="Surface presentation of antigens (SPOA)"/>
    <property type="match status" value="1"/>
</dbReference>
<dbReference type="InterPro" id="IPR036429">
    <property type="entry name" value="SpoA-like_sf"/>
</dbReference>
<protein>
    <recommendedName>
        <fullName evidence="1">Flagellar motor switch protein FliN-like C-terminal domain-containing protein</fullName>
    </recommendedName>
</protein>
<gene>
    <name evidence="2" type="ORF">DI640_15495</name>
</gene>
<comment type="caution">
    <text evidence="2">The sequence shown here is derived from an EMBL/GenBank/DDBJ whole genome shotgun (WGS) entry which is preliminary data.</text>
</comment>
<proteinExistence type="predicted"/>
<name>A0A2W4YGS2_9SPHN</name>
<reference evidence="2 3" key="1">
    <citation type="submission" date="2017-08" db="EMBL/GenBank/DDBJ databases">
        <title>Infants hospitalized years apart are colonized by the same room-sourced microbial strains.</title>
        <authorList>
            <person name="Brooks B."/>
            <person name="Olm M.R."/>
            <person name="Firek B.A."/>
            <person name="Baker R."/>
            <person name="Thomas B.C."/>
            <person name="Morowitz M.J."/>
            <person name="Banfield J.F."/>
        </authorList>
    </citation>
    <scope>NUCLEOTIDE SEQUENCE [LARGE SCALE GENOMIC DNA]</scope>
    <source>
        <strain evidence="2">S2_018_000_R3_119</strain>
    </source>
</reference>
<dbReference type="Gene3D" id="2.30.330.10">
    <property type="entry name" value="SpoA-like"/>
    <property type="match status" value="1"/>
</dbReference>
<evidence type="ECO:0000313" key="2">
    <source>
        <dbReference type="EMBL" id="PZO69130.1"/>
    </source>
</evidence>
<dbReference type="InterPro" id="IPR001543">
    <property type="entry name" value="FliN-like_C"/>
</dbReference>
<feature type="non-terminal residue" evidence="2">
    <location>
        <position position="1"/>
    </location>
</feature>
<dbReference type="EMBL" id="QFMX01000181">
    <property type="protein sequence ID" value="PZO69130.1"/>
    <property type="molecule type" value="Genomic_DNA"/>
</dbReference>
<organism evidence="2 3">
    <name type="scientific">Sphingomonas taxi</name>
    <dbReference type="NCBI Taxonomy" id="1549858"/>
    <lineage>
        <taxon>Bacteria</taxon>
        <taxon>Pseudomonadati</taxon>
        <taxon>Pseudomonadota</taxon>
        <taxon>Alphaproteobacteria</taxon>
        <taxon>Sphingomonadales</taxon>
        <taxon>Sphingomonadaceae</taxon>
        <taxon>Sphingomonas</taxon>
    </lineage>
</organism>
<evidence type="ECO:0000313" key="3">
    <source>
        <dbReference type="Proteomes" id="UP000249555"/>
    </source>
</evidence>